<dbReference type="STRING" id="2044587.C824_02001"/>
<keyword evidence="5" id="KW-1185">Reference proteome</keyword>
<feature type="domain" description="Histidine kinase/HSP90-like ATPase" evidence="2">
    <location>
        <begin position="174"/>
        <end position="281"/>
    </location>
</feature>
<keyword evidence="1" id="KW-0472">Membrane</keyword>
<dbReference type="Proteomes" id="UP000474104">
    <property type="component" value="Unassembled WGS sequence"/>
</dbReference>
<sequence length="283" mass="32522">MGKNRSKLLYRTLCTISLVIGLYLVTDLMFSGTLNVKMIIVFILVMTGIIWGAVDWKLSSDLIRNQEQELKMYRLYIQPLEELVKEIRARQHEFDNHINAILNMHLTVDNYEELVEKQSQYILEIRRDSASKFLPLLRISDKVLAGFLYSKIVSAPENVDTDAEVRNWQILSRTSEHSLIEIVGVLVDNAYEAASEAGGRVKIFLDSREDKAVFEILNEYRRLPFEELGRFFENGYTTKDSKTGRRGAGLARVKSLIQKADGEITVAQEMIEEKNYIHITVVV</sequence>
<dbReference type="HOGENOM" id="CLU_046138_4_2_9"/>
<dbReference type="GO" id="GO:0042802">
    <property type="term" value="F:identical protein binding"/>
    <property type="evidence" value="ECO:0007669"/>
    <property type="project" value="TreeGrafter"/>
</dbReference>
<dbReference type="InterPro" id="IPR003594">
    <property type="entry name" value="HATPase_dom"/>
</dbReference>
<dbReference type="PANTHER" id="PTHR40448:SF1">
    <property type="entry name" value="TWO-COMPONENT SENSOR HISTIDINE KINASE"/>
    <property type="match status" value="1"/>
</dbReference>
<accession>N2ADY8</accession>
<dbReference type="Proteomes" id="UP000274920">
    <property type="component" value="Unassembled WGS sequence"/>
</dbReference>
<evidence type="ECO:0000259" key="2">
    <source>
        <dbReference type="SMART" id="SM00387"/>
    </source>
</evidence>
<evidence type="ECO:0000313" key="6">
    <source>
        <dbReference type="Proteomes" id="UP000474104"/>
    </source>
</evidence>
<keyword evidence="1" id="KW-0812">Transmembrane</keyword>
<comment type="caution">
    <text evidence="4">The sequence shown here is derived from an EMBL/GenBank/DDBJ whole genome shotgun (WGS) entry which is preliminary data.</text>
</comment>
<dbReference type="eggNOG" id="COG3290">
    <property type="taxonomic scope" value="Bacteria"/>
</dbReference>
<dbReference type="SUPFAM" id="SSF55874">
    <property type="entry name" value="ATPase domain of HSP90 chaperone/DNA topoisomerase II/histidine kinase"/>
    <property type="match status" value="1"/>
</dbReference>
<dbReference type="EMBL" id="RHJS01000002">
    <property type="protein sequence ID" value="RRK31773.1"/>
    <property type="molecule type" value="Genomic_DNA"/>
</dbReference>
<dbReference type="Gene3D" id="3.30.565.10">
    <property type="entry name" value="Histidine kinase-like ATPase, C-terminal domain"/>
    <property type="match status" value="1"/>
</dbReference>
<evidence type="ECO:0000313" key="5">
    <source>
        <dbReference type="Proteomes" id="UP000274920"/>
    </source>
</evidence>
<dbReference type="InterPro" id="IPR036890">
    <property type="entry name" value="HATPase_C_sf"/>
</dbReference>
<gene>
    <name evidence="4" type="ORF">EBB54_10650</name>
    <name evidence="3" type="ORF">FMM80_18155</name>
</gene>
<feature type="transmembrane region" description="Helical" evidence="1">
    <location>
        <begin position="12"/>
        <end position="30"/>
    </location>
</feature>
<evidence type="ECO:0000256" key="1">
    <source>
        <dbReference type="SAM" id="Phobius"/>
    </source>
</evidence>
<reference evidence="3 6" key="2">
    <citation type="submission" date="2019-07" db="EMBL/GenBank/DDBJ databases">
        <title>Draft genome sequences of 15 bacterial species constituting the stable defined intestinal microbiota of the GM15 gnotobiotic mouse model.</title>
        <authorList>
            <person name="Elie C."/>
            <person name="Mathieu A."/>
            <person name="Saliou A."/>
            <person name="Darnaud M."/>
            <person name="Leulier F."/>
            <person name="Tamellini A."/>
        </authorList>
    </citation>
    <scope>NUCLEOTIDE SEQUENCE [LARGE SCALE GENOMIC DNA]</scope>
    <source>
        <strain evidence="6">ASF 502</strain>
        <strain evidence="3">MD300</strain>
    </source>
</reference>
<dbReference type="OrthoDB" id="9792686at2"/>
<reference evidence="4" key="1">
    <citation type="submission" date="2018-10" db="EMBL/GenBank/DDBJ databases">
        <title>Schaedlerella arabinophila gen. nov. sp. nov., isolated from the mouse intestinal tract and comparative analysis with the genome of the closely related altered Schaedler flora strain ASF502.</title>
        <authorList>
            <person name="Miyake S."/>
            <person name="Soh M."/>
            <person name="Seedorf H."/>
        </authorList>
    </citation>
    <scope>NUCLEOTIDE SEQUENCE [LARGE SCALE GENOMIC DNA]</scope>
    <source>
        <strain evidence="4">DSM 106076</strain>
    </source>
</reference>
<dbReference type="RefSeq" id="WP_004078276.1">
    <property type="nucleotide sequence ID" value="NZ_RHJS01000002.1"/>
</dbReference>
<dbReference type="EMBL" id="VIRB01000108">
    <property type="protein sequence ID" value="NDO70459.1"/>
    <property type="molecule type" value="Genomic_DNA"/>
</dbReference>
<protein>
    <submittedName>
        <fullName evidence="4">GHKL domain-containing protein</fullName>
    </submittedName>
</protein>
<name>N2ADY8_9FIRM</name>
<accession>A0A426DGM8</accession>
<evidence type="ECO:0000313" key="4">
    <source>
        <dbReference type="EMBL" id="RRK31773.1"/>
    </source>
</evidence>
<dbReference type="Pfam" id="PF02518">
    <property type="entry name" value="HATPase_c"/>
    <property type="match status" value="1"/>
</dbReference>
<feature type="transmembrane region" description="Helical" evidence="1">
    <location>
        <begin position="36"/>
        <end position="54"/>
    </location>
</feature>
<dbReference type="PANTHER" id="PTHR40448">
    <property type="entry name" value="TWO-COMPONENT SENSOR HISTIDINE KINASE"/>
    <property type="match status" value="1"/>
</dbReference>
<organism evidence="4 5">
    <name type="scientific">Schaedlerella arabinosiphila</name>
    <dbReference type="NCBI Taxonomy" id="2044587"/>
    <lineage>
        <taxon>Bacteria</taxon>
        <taxon>Bacillati</taxon>
        <taxon>Bacillota</taxon>
        <taxon>Clostridia</taxon>
        <taxon>Lachnospirales</taxon>
        <taxon>Lachnospiraceae</taxon>
        <taxon>Schaedlerella</taxon>
    </lineage>
</organism>
<proteinExistence type="predicted"/>
<dbReference type="SMART" id="SM00387">
    <property type="entry name" value="HATPase_c"/>
    <property type="match status" value="1"/>
</dbReference>
<evidence type="ECO:0000313" key="3">
    <source>
        <dbReference type="EMBL" id="NDO70459.1"/>
    </source>
</evidence>
<dbReference type="AlphaFoldDB" id="N2ADY8"/>
<keyword evidence="1" id="KW-1133">Transmembrane helix</keyword>